<dbReference type="Pfam" id="PF02585">
    <property type="entry name" value="PIG-L"/>
    <property type="match status" value="1"/>
</dbReference>
<dbReference type="EMBL" id="JJPA01000196">
    <property type="protein sequence ID" value="KKG29106.1"/>
    <property type="molecule type" value="Genomic_DNA"/>
</dbReference>
<dbReference type="AlphaFoldDB" id="A0A0F8DND4"/>
<accession>A0A0F8DND4</accession>
<evidence type="ECO:0000313" key="2">
    <source>
        <dbReference type="Proteomes" id="UP000034399"/>
    </source>
</evidence>
<dbReference type="PANTHER" id="PTHR12993:SF11">
    <property type="entry name" value="N-ACETYLGLUCOSAMINYL-PHOSPHATIDYLINOSITOL DE-N-ACETYLASE"/>
    <property type="match status" value="1"/>
</dbReference>
<dbReference type="InterPro" id="IPR003737">
    <property type="entry name" value="GlcNAc_PI_deacetylase-related"/>
</dbReference>
<sequence>MRILILSPHTDDAELGCGGSIIKFLNRGDEIYWIVFSTAEDSLPENLPKDTLRQEFINVVQSLNLGSDNYSICNFKVRYLHEHRQQILDKLIEVRRSFNPDLVIGPSINDFHQDHQVVANEMIRAFKTISSIISYELPWNHVTFNTQLFIKLNSEHISKKCGLLRNYQSQFLKNRSYFSKEYIYGIGKTRGIQCNSEYAEAFEVVRWMI</sequence>
<reference evidence="1 2" key="1">
    <citation type="journal article" date="2015" name="ISME J.">
        <title>Genomic and phenotypic differentiation among Methanosarcina mazei populations from Columbia River sediment.</title>
        <authorList>
            <person name="Youngblut N.D."/>
            <person name="Wirth J.S."/>
            <person name="Henriksen J.R."/>
            <person name="Smith M."/>
            <person name="Simon H."/>
            <person name="Metcalf W.W."/>
            <person name="Whitaker R.J."/>
        </authorList>
    </citation>
    <scope>NUCLEOTIDE SEQUENCE [LARGE SCALE GENOMIC DNA]</scope>
    <source>
        <strain evidence="1 2">3.F.A.1A.1</strain>
    </source>
</reference>
<gene>
    <name evidence="1" type="ORF">DU52_01570</name>
</gene>
<dbReference type="RefSeq" id="WP_048044413.1">
    <property type="nucleotide sequence ID" value="NZ_CP187260.1"/>
</dbReference>
<dbReference type="Gene3D" id="3.40.50.10320">
    <property type="entry name" value="LmbE-like"/>
    <property type="match status" value="1"/>
</dbReference>
<dbReference type="SUPFAM" id="SSF102588">
    <property type="entry name" value="LmbE-like"/>
    <property type="match status" value="1"/>
</dbReference>
<dbReference type="InterPro" id="IPR024078">
    <property type="entry name" value="LmbE-like_dom_sf"/>
</dbReference>
<organism evidence="1 2">
    <name type="scientific">Methanosarcina mazei</name>
    <name type="common">Methanosarcina frisia</name>
    <dbReference type="NCBI Taxonomy" id="2209"/>
    <lineage>
        <taxon>Archaea</taxon>
        <taxon>Methanobacteriati</taxon>
        <taxon>Methanobacteriota</taxon>
        <taxon>Stenosarchaea group</taxon>
        <taxon>Methanomicrobia</taxon>
        <taxon>Methanosarcinales</taxon>
        <taxon>Methanosarcinaceae</taxon>
        <taxon>Methanosarcina</taxon>
    </lineage>
</organism>
<dbReference type="GO" id="GO:0016811">
    <property type="term" value="F:hydrolase activity, acting on carbon-nitrogen (but not peptide) bonds, in linear amides"/>
    <property type="evidence" value="ECO:0007669"/>
    <property type="project" value="TreeGrafter"/>
</dbReference>
<dbReference type="GeneID" id="300257219"/>
<name>A0A0F8DND4_METMZ</name>
<evidence type="ECO:0000313" key="1">
    <source>
        <dbReference type="EMBL" id="KKG29106.1"/>
    </source>
</evidence>
<proteinExistence type="predicted"/>
<dbReference type="PANTHER" id="PTHR12993">
    <property type="entry name" value="N-ACETYLGLUCOSAMINYL-PHOSPHATIDYLINOSITOL DE-N-ACETYLASE-RELATED"/>
    <property type="match status" value="1"/>
</dbReference>
<protein>
    <submittedName>
        <fullName evidence="1">GlcNAc-PI de-N-acetylase</fullName>
    </submittedName>
</protein>
<dbReference type="PATRIC" id="fig|2209.61.peg.349"/>
<comment type="caution">
    <text evidence="1">The sequence shown here is derived from an EMBL/GenBank/DDBJ whole genome shotgun (WGS) entry which is preliminary data.</text>
</comment>
<dbReference type="Proteomes" id="UP000034399">
    <property type="component" value="Unassembled WGS sequence"/>
</dbReference>